<evidence type="ECO:0000256" key="3">
    <source>
        <dbReference type="ARBA" id="ARBA00012572"/>
    </source>
</evidence>
<dbReference type="EC" id="5.3.1.24" evidence="3 9"/>
<comment type="caution">
    <text evidence="11">The sequence shown here is derived from an EMBL/GenBank/DDBJ whole genome shotgun (WGS) entry which is preliminary data.</text>
</comment>
<dbReference type="GO" id="GO:0000162">
    <property type="term" value="P:L-tryptophan biosynthetic process"/>
    <property type="evidence" value="ECO:0007669"/>
    <property type="project" value="UniProtKB-UniRule"/>
</dbReference>
<keyword evidence="12" id="KW-1185">Reference proteome</keyword>
<dbReference type="OrthoDB" id="9796196at2"/>
<accession>A0A916Y521</accession>
<dbReference type="PANTHER" id="PTHR42894">
    <property type="entry name" value="N-(5'-PHOSPHORIBOSYL)ANTHRANILATE ISOMERASE"/>
    <property type="match status" value="1"/>
</dbReference>
<dbReference type="InterPro" id="IPR013785">
    <property type="entry name" value="Aldolase_TIM"/>
</dbReference>
<reference evidence="11 12" key="1">
    <citation type="journal article" date="2014" name="Int. J. Syst. Evol. Microbiol.">
        <title>Complete genome sequence of Corynebacterium casei LMG S-19264T (=DSM 44701T), isolated from a smear-ripened cheese.</title>
        <authorList>
            <consortium name="US DOE Joint Genome Institute (JGI-PGF)"/>
            <person name="Walter F."/>
            <person name="Albersmeier A."/>
            <person name="Kalinowski J."/>
            <person name="Ruckert C."/>
        </authorList>
    </citation>
    <scope>NUCLEOTIDE SEQUENCE [LARGE SCALE GENOMIC DNA]</scope>
    <source>
        <strain evidence="11 12">CGMCC 1.15358</strain>
    </source>
</reference>
<keyword evidence="6 9" id="KW-0822">Tryptophan biosynthesis</keyword>
<feature type="domain" description="N-(5'phosphoribosyl) anthranilate isomerase (PRAI)" evidence="10">
    <location>
        <begin position="5"/>
        <end position="206"/>
    </location>
</feature>
<evidence type="ECO:0000256" key="2">
    <source>
        <dbReference type="ARBA" id="ARBA00004664"/>
    </source>
</evidence>
<keyword evidence="7 9" id="KW-0057">Aromatic amino acid biosynthesis</keyword>
<keyword evidence="8 9" id="KW-0413">Isomerase</keyword>
<evidence type="ECO:0000256" key="6">
    <source>
        <dbReference type="ARBA" id="ARBA00022822"/>
    </source>
</evidence>
<keyword evidence="5 9" id="KW-0028">Amino-acid biosynthesis</keyword>
<dbReference type="Proteomes" id="UP000598997">
    <property type="component" value="Unassembled WGS sequence"/>
</dbReference>
<evidence type="ECO:0000313" key="11">
    <source>
        <dbReference type="EMBL" id="GGD31507.1"/>
    </source>
</evidence>
<dbReference type="InterPro" id="IPR001240">
    <property type="entry name" value="PRAI_dom"/>
</dbReference>
<dbReference type="NCBIfam" id="NF002295">
    <property type="entry name" value="PRK01222.1-1"/>
    <property type="match status" value="1"/>
</dbReference>
<dbReference type="PANTHER" id="PTHR42894:SF1">
    <property type="entry name" value="N-(5'-PHOSPHORIBOSYL)ANTHRANILATE ISOMERASE"/>
    <property type="match status" value="1"/>
</dbReference>
<gene>
    <name evidence="9 11" type="primary">trpF</name>
    <name evidence="11" type="ORF">GCM10010989_02000</name>
</gene>
<dbReference type="InterPro" id="IPR044643">
    <property type="entry name" value="TrpF_fam"/>
</dbReference>
<comment type="similarity">
    <text evidence="9">Belongs to the TrpF family.</text>
</comment>
<dbReference type="InterPro" id="IPR011060">
    <property type="entry name" value="RibuloseP-bd_barrel"/>
</dbReference>
<evidence type="ECO:0000256" key="1">
    <source>
        <dbReference type="ARBA" id="ARBA00001164"/>
    </source>
</evidence>
<dbReference type="SUPFAM" id="SSF51366">
    <property type="entry name" value="Ribulose-phoshate binding barrel"/>
    <property type="match status" value="1"/>
</dbReference>
<evidence type="ECO:0000256" key="9">
    <source>
        <dbReference type="HAMAP-Rule" id="MF_00135"/>
    </source>
</evidence>
<name>A0A916Y521_9SPHN</name>
<evidence type="ECO:0000313" key="12">
    <source>
        <dbReference type="Proteomes" id="UP000598997"/>
    </source>
</evidence>
<dbReference type="Gene3D" id="3.20.20.70">
    <property type="entry name" value="Aldolase class I"/>
    <property type="match status" value="1"/>
</dbReference>
<dbReference type="EMBL" id="BMIO01000001">
    <property type="protein sequence ID" value="GGD31507.1"/>
    <property type="molecule type" value="Genomic_DNA"/>
</dbReference>
<dbReference type="GO" id="GO:0004640">
    <property type="term" value="F:phosphoribosylanthranilate isomerase activity"/>
    <property type="evidence" value="ECO:0007669"/>
    <property type="project" value="UniProtKB-UniRule"/>
</dbReference>
<proteinExistence type="inferred from homology"/>
<dbReference type="HAMAP" id="MF_00135">
    <property type="entry name" value="PRAI"/>
    <property type="match status" value="1"/>
</dbReference>
<evidence type="ECO:0000256" key="7">
    <source>
        <dbReference type="ARBA" id="ARBA00023141"/>
    </source>
</evidence>
<evidence type="ECO:0000259" key="10">
    <source>
        <dbReference type="Pfam" id="PF00697"/>
    </source>
</evidence>
<evidence type="ECO:0000256" key="4">
    <source>
        <dbReference type="ARBA" id="ARBA00022272"/>
    </source>
</evidence>
<organism evidence="11 12">
    <name type="scientific">Croceicoccus pelagius</name>
    <dbReference type="NCBI Taxonomy" id="1703341"/>
    <lineage>
        <taxon>Bacteria</taxon>
        <taxon>Pseudomonadati</taxon>
        <taxon>Pseudomonadota</taxon>
        <taxon>Alphaproteobacteria</taxon>
        <taxon>Sphingomonadales</taxon>
        <taxon>Erythrobacteraceae</taxon>
        <taxon>Croceicoccus</taxon>
    </lineage>
</organism>
<dbReference type="AlphaFoldDB" id="A0A916Y521"/>
<evidence type="ECO:0000256" key="5">
    <source>
        <dbReference type="ARBA" id="ARBA00022605"/>
    </source>
</evidence>
<dbReference type="CDD" id="cd00405">
    <property type="entry name" value="PRAI"/>
    <property type="match status" value="1"/>
</dbReference>
<comment type="catalytic activity">
    <reaction evidence="1 9">
        <text>N-(5-phospho-beta-D-ribosyl)anthranilate = 1-(2-carboxyphenylamino)-1-deoxy-D-ribulose 5-phosphate</text>
        <dbReference type="Rhea" id="RHEA:21540"/>
        <dbReference type="ChEBI" id="CHEBI:18277"/>
        <dbReference type="ChEBI" id="CHEBI:58613"/>
        <dbReference type="EC" id="5.3.1.24"/>
    </reaction>
</comment>
<comment type="pathway">
    <text evidence="2 9">Amino-acid biosynthesis; L-tryptophan biosynthesis; L-tryptophan from chorismate: step 3/5.</text>
</comment>
<dbReference type="Pfam" id="PF00697">
    <property type="entry name" value="PRAI"/>
    <property type="match status" value="1"/>
</dbReference>
<protein>
    <recommendedName>
        <fullName evidence="4 9">N-(5'-phosphoribosyl)anthranilate isomerase</fullName>
        <shortName evidence="9">PRAI</shortName>
        <ecNumber evidence="3 9">5.3.1.24</ecNumber>
    </recommendedName>
</protein>
<sequence length="212" mass="22167">MATRIKICGIRDARALDAAIEARADFAGFVFYPPSPRAVSAREAAELGARADGHIKRVGLFVNATDGEMAEAVEVGKLDVLQLHGQETPNRTAALRSRFGLPVWKALSIASAADITRASEYRDAADFILFDAKTPKGTLPGGMGVRFDWNLLAGYRGPVEWGLAGGIDAANVAEAIASTGAPLVDVSSGVESEPGVKDAGKIAAFCRAVRAA</sequence>
<evidence type="ECO:0000256" key="8">
    <source>
        <dbReference type="ARBA" id="ARBA00023235"/>
    </source>
</evidence>
<dbReference type="RefSeq" id="WP_066765726.1">
    <property type="nucleotide sequence ID" value="NZ_BMIO01000001.1"/>
</dbReference>